<dbReference type="KEGG" id="aun:AWM73_05995"/>
<protein>
    <submittedName>
        <fullName evidence="7">MurR/RpiR family transcriptional regulator</fullName>
    </submittedName>
</protein>
<dbReference type="PROSITE" id="PS51464">
    <property type="entry name" value="SIS"/>
    <property type="match status" value="1"/>
</dbReference>
<dbReference type="InterPro" id="IPR035472">
    <property type="entry name" value="RpiR-like_SIS"/>
</dbReference>
<dbReference type="SUPFAM" id="SSF46689">
    <property type="entry name" value="Homeodomain-like"/>
    <property type="match status" value="1"/>
</dbReference>
<dbReference type="Gene3D" id="3.40.50.10490">
    <property type="entry name" value="Glucose-6-phosphate isomerase like protein, domain 1"/>
    <property type="match status" value="1"/>
</dbReference>
<feature type="domain" description="HTH rpiR-type" evidence="4">
    <location>
        <begin position="6"/>
        <end position="82"/>
    </location>
</feature>
<dbReference type="InterPro" id="IPR046348">
    <property type="entry name" value="SIS_dom_sf"/>
</dbReference>
<organism evidence="7 8">
    <name type="scientific">Aerococcus urinae</name>
    <dbReference type="NCBI Taxonomy" id="1376"/>
    <lineage>
        <taxon>Bacteria</taxon>
        <taxon>Bacillati</taxon>
        <taxon>Bacillota</taxon>
        <taxon>Bacilli</taxon>
        <taxon>Lactobacillales</taxon>
        <taxon>Aerococcaceae</taxon>
        <taxon>Aerococcus</taxon>
    </lineage>
</organism>
<dbReference type="PANTHER" id="PTHR30514">
    <property type="entry name" value="GLUCOKINASE"/>
    <property type="match status" value="1"/>
</dbReference>
<evidence type="ECO:0000313" key="7">
    <source>
        <dbReference type="EMBL" id="QPS02239.1"/>
    </source>
</evidence>
<dbReference type="Proteomes" id="UP000594771">
    <property type="component" value="Chromosome"/>
</dbReference>
<dbReference type="GO" id="GO:0097367">
    <property type="term" value="F:carbohydrate derivative binding"/>
    <property type="evidence" value="ECO:0007669"/>
    <property type="project" value="InterPro"/>
</dbReference>
<keyword evidence="9" id="KW-1185">Reference proteome</keyword>
<evidence type="ECO:0000313" key="9">
    <source>
        <dbReference type="Proteomes" id="UP001069145"/>
    </source>
</evidence>
<evidence type="ECO:0000259" key="4">
    <source>
        <dbReference type="PROSITE" id="PS51071"/>
    </source>
</evidence>
<sequence>MKKFTDSIIPLIEASYESLSPGEKIIGDYFIQADPGEGDLAVDQLGKKLHVSDSTFTRFAKKLGFKGYREFLFEYQQMPRHRRIETSNKHTMRVLSDYNAIINKSYNLLDENDIHDLVNALINQDQIYIYGIGSSGLAAREFSQRLMRLGFPCQAITDYDLIRVHNVVVNAKSCVLGFSVSGHTEVINQALHAAKQNQAYTVLFTAHSNANKNQDLDNLIKIASVKNLNFGNRISPQLPLIVMCDVIYDYLMEEDRFKRQANFQQSLKSLNVNPDRDNLYIKEKKEIDSK</sequence>
<keyword evidence="3" id="KW-0804">Transcription</keyword>
<dbReference type="AlphaFoldDB" id="A0A109RFZ5"/>
<keyword evidence="1" id="KW-0805">Transcription regulation</keyword>
<dbReference type="InterPro" id="IPR000281">
    <property type="entry name" value="HTH_RpiR"/>
</dbReference>
<evidence type="ECO:0000256" key="1">
    <source>
        <dbReference type="ARBA" id="ARBA00023015"/>
    </source>
</evidence>
<evidence type="ECO:0000313" key="6">
    <source>
        <dbReference type="EMBL" id="MCY3054013.1"/>
    </source>
</evidence>
<dbReference type="InterPro" id="IPR001347">
    <property type="entry name" value="SIS_dom"/>
</dbReference>
<dbReference type="Gene3D" id="1.10.10.10">
    <property type="entry name" value="Winged helix-like DNA-binding domain superfamily/Winged helix DNA-binding domain"/>
    <property type="match status" value="1"/>
</dbReference>
<dbReference type="GO" id="GO:0003700">
    <property type="term" value="F:DNA-binding transcription factor activity"/>
    <property type="evidence" value="ECO:0007669"/>
    <property type="project" value="InterPro"/>
</dbReference>
<gene>
    <name evidence="7" type="ORF">I6G68_04045</name>
    <name evidence="6" type="ORF">ODY43_08480</name>
</gene>
<dbReference type="OrthoDB" id="1648815at2"/>
<dbReference type="GO" id="GO:0003677">
    <property type="term" value="F:DNA binding"/>
    <property type="evidence" value="ECO:0007669"/>
    <property type="project" value="UniProtKB-KW"/>
</dbReference>
<dbReference type="EMBL" id="CP065662">
    <property type="protein sequence ID" value="QPS02239.1"/>
    <property type="molecule type" value="Genomic_DNA"/>
</dbReference>
<dbReference type="RefSeq" id="WP_060778525.1">
    <property type="nucleotide sequence ID" value="NZ_CAJHLT010000005.1"/>
</dbReference>
<dbReference type="CDD" id="cd05013">
    <property type="entry name" value="SIS_RpiR"/>
    <property type="match status" value="1"/>
</dbReference>
<dbReference type="EMBL" id="JAOTML010000011">
    <property type="protein sequence ID" value="MCY3054013.1"/>
    <property type="molecule type" value="Genomic_DNA"/>
</dbReference>
<dbReference type="InterPro" id="IPR036388">
    <property type="entry name" value="WH-like_DNA-bd_sf"/>
</dbReference>
<dbReference type="InterPro" id="IPR009057">
    <property type="entry name" value="Homeodomain-like_sf"/>
</dbReference>
<dbReference type="SUPFAM" id="SSF53697">
    <property type="entry name" value="SIS domain"/>
    <property type="match status" value="1"/>
</dbReference>
<proteinExistence type="predicted"/>
<evidence type="ECO:0000313" key="8">
    <source>
        <dbReference type="Proteomes" id="UP000594771"/>
    </source>
</evidence>
<evidence type="ECO:0000256" key="3">
    <source>
        <dbReference type="ARBA" id="ARBA00023163"/>
    </source>
</evidence>
<keyword evidence="2" id="KW-0238">DNA-binding</keyword>
<dbReference type="GO" id="GO:1901135">
    <property type="term" value="P:carbohydrate derivative metabolic process"/>
    <property type="evidence" value="ECO:0007669"/>
    <property type="project" value="InterPro"/>
</dbReference>
<dbReference type="PANTHER" id="PTHR30514:SF21">
    <property type="entry name" value="RPIR-FAMILY TRANSCRIPTIONAL REGULATOR"/>
    <property type="match status" value="1"/>
</dbReference>
<evidence type="ECO:0000259" key="5">
    <source>
        <dbReference type="PROSITE" id="PS51464"/>
    </source>
</evidence>
<evidence type="ECO:0000256" key="2">
    <source>
        <dbReference type="ARBA" id="ARBA00023125"/>
    </source>
</evidence>
<dbReference type="Pfam" id="PF01418">
    <property type="entry name" value="HTH_6"/>
    <property type="match status" value="1"/>
</dbReference>
<dbReference type="GeneID" id="35766877"/>
<dbReference type="Pfam" id="PF01380">
    <property type="entry name" value="SIS"/>
    <property type="match status" value="1"/>
</dbReference>
<name>A0A109RFZ5_9LACT</name>
<feature type="domain" description="SIS" evidence="5">
    <location>
        <begin position="117"/>
        <end position="257"/>
    </location>
</feature>
<dbReference type="PROSITE" id="PS51071">
    <property type="entry name" value="HTH_RPIR"/>
    <property type="match status" value="1"/>
</dbReference>
<dbReference type="Proteomes" id="UP001069145">
    <property type="component" value="Unassembled WGS sequence"/>
</dbReference>
<reference evidence="7 8" key="1">
    <citation type="submission" date="2020-12" db="EMBL/GenBank/DDBJ databases">
        <title>FDA dAtabase for Regulatory Grade micrObial Sequences (FDA-ARGOS): Supporting development and validation of Infectious Disease Dx tests.</title>
        <authorList>
            <person name="Sproer C."/>
            <person name="Gronow S."/>
            <person name="Severitt S."/>
            <person name="Schroder I."/>
            <person name="Tallon L."/>
            <person name="Sadzewicz L."/>
            <person name="Zhao X."/>
            <person name="Boylan J."/>
            <person name="Ott S."/>
            <person name="Bowen H."/>
            <person name="Vavikolanu K."/>
            <person name="Mehta A."/>
            <person name="Aluvathingal J."/>
            <person name="Nadendla S."/>
            <person name="Lowell S."/>
            <person name="Myers T."/>
            <person name="Yan Y."/>
            <person name="Sichtig H."/>
        </authorList>
    </citation>
    <scope>NUCLEOTIDE SEQUENCE [LARGE SCALE GENOMIC DNA]</scope>
    <source>
        <strain evidence="7 8">FDAARGOS_911</strain>
    </source>
</reference>
<dbReference type="InterPro" id="IPR047640">
    <property type="entry name" value="RpiR-like"/>
</dbReference>
<reference evidence="6" key="2">
    <citation type="submission" date="2022-09" db="EMBL/GenBank/DDBJ databases">
        <title>Aerococcus urinae taxonomy study.</title>
        <authorList>
            <person name="Christensen J."/>
            <person name="Senneby E."/>
        </authorList>
    </citation>
    <scope>NUCLEOTIDE SEQUENCE</scope>
    <source>
        <strain evidence="6">NLD-066-U95</strain>
    </source>
</reference>
<accession>A0A109RFZ5</accession>